<protein>
    <submittedName>
        <fullName evidence="1">Uncharacterized protein</fullName>
    </submittedName>
</protein>
<proteinExistence type="predicted"/>
<name>A0A2P2BQ67_9FIRM</name>
<evidence type="ECO:0000313" key="2">
    <source>
        <dbReference type="Proteomes" id="UP000245695"/>
    </source>
</evidence>
<dbReference type="Proteomes" id="UP000245695">
    <property type="component" value="Chromosome 1"/>
</dbReference>
<dbReference type="AlphaFoldDB" id="A0A2P2BQ67"/>
<accession>A0A2P2BQ67</accession>
<reference evidence="1 2" key="1">
    <citation type="submission" date="2014-09" db="EMBL/GenBank/DDBJ databases">
        <authorList>
            <person name="Hornung B.V."/>
        </authorList>
    </citation>
    <scope>NUCLEOTIDE SEQUENCE [LARGE SCALE GENOMIC DNA]</scope>
    <source>
        <strain evidence="1 2">FRIFI</strain>
    </source>
</reference>
<gene>
    <name evidence="1" type="ORF">FRIFI_0945</name>
</gene>
<evidence type="ECO:0000313" key="1">
    <source>
        <dbReference type="EMBL" id="CEI72485.1"/>
    </source>
</evidence>
<sequence>MNIGNKCKIKDISKCLVDEFKVQQITKEDLLNLSGNLSTIELNDNSIIYKISDLDFIQSLLSENEKSEIQITINHFNENVEDIDCSSYEYQISTGKLIIIVLESEDGDNLSSFIMDGNGELLFNYLSKFIGDDIEKIENPLDEVIEELKHFTPYGKYFK</sequence>
<dbReference type="EMBL" id="LN650648">
    <property type="protein sequence ID" value="CEI72485.1"/>
    <property type="molecule type" value="Genomic_DNA"/>
</dbReference>
<keyword evidence="2" id="KW-1185">Reference proteome</keyword>
<organism evidence="1 2">
    <name type="scientific">Romboutsia hominis</name>
    <dbReference type="NCBI Taxonomy" id="1507512"/>
    <lineage>
        <taxon>Bacteria</taxon>
        <taxon>Bacillati</taxon>
        <taxon>Bacillota</taxon>
        <taxon>Clostridia</taxon>
        <taxon>Peptostreptococcales</taxon>
        <taxon>Peptostreptococcaceae</taxon>
        <taxon>Romboutsia</taxon>
    </lineage>
</organism>
<dbReference type="RefSeq" id="WP_166505140.1">
    <property type="nucleotide sequence ID" value="NZ_LN650648.1"/>
</dbReference>
<dbReference type="KEGG" id="rhom:FRIFI_0945"/>